<feature type="region of interest" description="Disordered" evidence="1">
    <location>
        <begin position="244"/>
        <end position="275"/>
    </location>
</feature>
<evidence type="ECO:0000313" key="2">
    <source>
        <dbReference type="EMBL" id="MDO7896739.1"/>
    </source>
</evidence>
<accession>A0ABT9BXU2</accession>
<dbReference type="RefSeq" id="WP_304553093.1">
    <property type="nucleotide sequence ID" value="NZ_JAUQOP010000007.1"/>
</dbReference>
<comment type="caution">
    <text evidence="2">The sequence shown here is derived from an EMBL/GenBank/DDBJ whole genome shotgun (WGS) entry which is preliminary data.</text>
</comment>
<protein>
    <submittedName>
        <fullName evidence="2">Type III secretion effector protein</fullName>
    </submittedName>
</protein>
<name>A0ABT9BXU2_9PSED</name>
<sequence length="275" mass="28932">MNEVFGVPARPVPALDLNDEGLVDTLPDTRVPAQEEDLPQGVLDLLAALPRFSRPLPEGTRGKVWHAVGTALGREDGDSRELPSTVKPGMDVMREASPIAKTLLQVGAVLDGSLQAPMPLRLERAIDSSSVPTLSVPAEPPAAQGDEPVPVVPAAPQVARVVPSAAPMTPAPPAAPPPPLEVEAPTLPGPARELLQVPFNRGAASGQVTIHRLPENAAGLTLSPSHAWVFEQLKEPFALAAEPAWRLTGRGDEQPRQGSRQAPDDDPDEASERPA</sequence>
<dbReference type="EMBL" id="JAUQOP010000007">
    <property type="protein sequence ID" value="MDO7896739.1"/>
    <property type="molecule type" value="Genomic_DNA"/>
</dbReference>
<reference evidence="2 3" key="1">
    <citation type="submission" date="2023-07" db="EMBL/GenBank/DDBJ databases">
        <title>Identification of four novel Pseudomonas species associated with bacterial leaf spot of cucurbits.</title>
        <authorList>
            <person name="Fullem K.R."/>
        </authorList>
    </citation>
    <scope>NUCLEOTIDE SEQUENCE [LARGE SCALE GENOMIC DNA]</scope>
    <source>
        <strain evidence="2 3">K18</strain>
    </source>
</reference>
<dbReference type="Proteomes" id="UP001228019">
    <property type="component" value="Unassembled WGS sequence"/>
</dbReference>
<evidence type="ECO:0000313" key="3">
    <source>
        <dbReference type="Proteomes" id="UP001228019"/>
    </source>
</evidence>
<gene>
    <name evidence="2" type="ORF">Q6A48_07505</name>
</gene>
<proteinExistence type="predicted"/>
<evidence type="ECO:0000256" key="1">
    <source>
        <dbReference type="SAM" id="MobiDB-lite"/>
    </source>
</evidence>
<organism evidence="2 3">
    <name type="scientific">Pseudomonas citrulli</name>
    <dbReference type="NCBI Taxonomy" id="3064347"/>
    <lineage>
        <taxon>Bacteria</taxon>
        <taxon>Pseudomonadati</taxon>
        <taxon>Pseudomonadota</taxon>
        <taxon>Gammaproteobacteria</taxon>
        <taxon>Pseudomonadales</taxon>
        <taxon>Pseudomonadaceae</taxon>
        <taxon>Pseudomonas</taxon>
    </lineage>
</organism>
<keyword evidence="3" id="KW-1185">Reference proteome</keyword>